<dbReference type="VEuPathDB" id="VectorBase:GPPI010786"/>
<proteinExistence type="predicted"/>
<dbReference type="EnsemblMetazoa" id="GPPI010786-RA">
    <property type="protein sequence ID" value="GPPI010786-PA"/>
    <property type="gene ID" value="GPPI010786"/>
</dbReference>
<protein>
    <submittedName>
        <fullName evidence="1">Uncharacterized protein</fullName>
    </submittedName>
</protein>
<dbReference type="Proteomes" id="UP000092460">
    <property type="component" value="Unassembled WGS sequence"/>
</dbReference>
<sequence>MLSRLGLNGYPPSAFFTFSCFSETLAIGETLSYSLFSQTFCGLFEVSISHTGLSAISYNMKCVDIPNSSGKFLSRNFMFHDSNHDRERKSLVEIKSFLNTMLLILFAQATKPSIMAEESLFKLCSGFQKHPKFELHIGLLSKDANAAMLNDHRKIKPQTPKSAYLFYGLFSKFTEEINYNNKGL</sequence>
<reference evidence="1" key="2">
    <citation type="submission" date="2020-05" db="UniProtKB">
        <authorList>
            <consortium name="EnsemblMetazoa"/>
        </authorList>
    </citation>
    <scope>IDENTIFICATION</scope>
    <source>
        <strain evidence="1">IAEA</strain>
    </source>
</reference>
<keyword evidence="2" id="KW-1185">Reference proteome</keyword>
<evidence type="ECO:0000313" key="2">
    <source>
        <dbReference type="Proteomes" id="UP000092460"/>
    </source>
</evidence>
<dbReference type="PROSITE" id="PS51257">
    <property type="entry name" value="PROKAR_LIPOPROTEIN"/>
    <property type="match status" value="1"/>
</dbReference>
<reference evidence="2" key="1">
    <citation type="submission" date="2015-01" db="EMBL/GenBank/DDBJ databases">
        <authorList>
            <person name="Aksoy S."/>
            <person name="Warren W."/>
            <person name="Wilson R.K."/>
        </authorList>
    </citation>
    <scope>NUCLEOTIDE SEQUENCE [LARGE SCALE GENOMIC DNA]</scope>
    <source>
        <strain evidence="2">IAEA</strain>
    </source>
</reference>
<accession>A0A1B0AW85</accession>
<name>A0A1B0AW85_9MUSC</name>
<dbReference type="AlphaFoldDB" id="A0A1B0AW85"/>
<dbReference type="EMBL" id="JXJN01004562">
    <property type="status" value="NOT_ANNOTATED_CDS"/>
    <property type="molecule type" value="Genomic_DNA"/>
</dbReference>
<organism evidence="1 2">
    <name type="scientific">Glossina palpalis gambiensis</name>
    <dbReference type="NCBI Taxonomy" id="67801"/>
    <lineage>
        <taxon>Eukaryota</taxon>
        <taxon>Metazoa</taxon>
        <taxon>Ecdysozoa</taxon>
        <taxon>Arthropoda</taxon>
        <taxon>Hexapoda</taxon>
        <taxon>Insecta</taxon>
        <taxon>Pterygota</taxon>
        <taxon>Neoptera</taxon>
        <taxon>Endopterygota</taxon>
        <taxon>Diptera</taxon>
        <taxon>Brachycera</taxon>
        <taxon>Muscomorpha</taxon>
        <taxon>Hippoboscoidea</taxon>
        <taxon>Glossinidae</taxon>
        <taxon>Glossina</taxon>
    </lineage>
</organism>
<evidence type="ECO:0000313" key="1">
    <source>
        <dbReference type="EnsemblMetazoa" id="GPPI010786-PA"/>
    </source>
</evidence>